<name>A0A5B0Q5P3_PUCGR</name>
<dbReference type="Proteomes" id="UP000324748">
    <property type="component" value="Unassembled WGS sequence"/>
</dbReference>
<dbReference type="AlphaFoldDB" id="A0A5B0Q5P3"/>
<evidence type="ECO:0000313" key="1">
    <source>
        <dbReference type="EMBL" id="KAA1108546.1"/>
    </source>
</evidence>
<accession>A0A5B0Q5P3</accession>
<comment type="caution">
    <text evidence="1">The sequence shown here is derived from an EMBL/GenBank/DDBJ whole genome shotgun (WGS) entry which is preliminary data.</text>
</comment>
<reference evidence="1 2" key="1">
    <citation type="submission" date="2019-05" db="EMBL/GenBank/DDBJ databases">
        <title>Emergence of the Ug99 lineage of the wheat stem rust pathogen through somatic hybridization.</title>
        <authorList>
            <person name="Li F."/>
            <person name="Upadhyaya N.M."/>
            <person name="Sperschneider J."/>
            <person name="Matny O."/>
            <person name="Nguyen-Phuc H."/>
            <person name="Mago R."/>
            <person name="Raley C."/>
            <person name="Miller M.E."/>
            <person name="Silverstein K.A.T."/>
            <person name="Henningsen E."/>
            <person name="Hirsch C.D."/>
            <person name="Visser B."/>
            <person name="Pretorius Z.A."/>
            <person name="Steffenson B.J."/>
            <person name="Schwessinger B."/>
            <person name="Dodds P.N."/>
            <person name="Figueroa M."/>
        </authorList>
    </citation>
    <scope>NUCLEOTIDE SEQUENCE [LARGE SCALE GENOMIC DNA]</scope>
    <source>
        <strain evidence="1">21-0</strain>
    </source>
</reference>
<gene>
    <name evidence="1" type="ORF">PGT21_016316</name>
</gene>
<evidence type="ECO:0000313" key="2">
    <source>
        <dbReference type="Proteomes" id="UP000324748"/>
    </source>
</evidence>
<proteinExistence type="predicted"/>
<protein>
    <submittedName>
        <fullName evidence="1">Uncharacterized protein</fullName>
    </submittedName>
</protein>
<organism evidence="1 2">
    <name type="scientific">Puccinia graminis f. sp. tritici</name>
    <dbReference type="NCBI Taxonomy" id="56615"/>
    <lineage>
        <taxon>Eukaryota</taxon>
        <taxon>Fungi</taxon>
        <taxon>Dikarya</taxon>
        <taxon>Basidiomycota</taxon>
        <taxon>Pucciniomycotina</taxon>
        <taxon>Pucciniomycetes</taxon>
        <taxon>Pucciniales</taxon>
        <taxon>Pucciniaceae</taxon>
        <taxon>Puccinia</taxon>
    </lineage>
</organism>
<sequence length="64" mass="6897">MADLSVRSRTAFFLHQPPTSVSIKSLGGREGLDPGLGPTGIFKAIGQGLNLGRWPSRFKRSESL</sequence>
<keyword evidence="2" id="KW-1185">Reference proteome</keyword>
<dbReference type="EMBL" id="VSWC01000028">
    <property type="protein sequence ID" value="KAA1108546.1"/>
    <property type="molecule type" value="Genomic_DNA"/>
</dbReference>